<evidence type="ECO:0000313" key="2">
    <source>
        <dbReference type="Proteomes" id="UP000010799"/>
    </source>
</evidence>
<proteinExistence type="predicted"/>
<protein>
    <submittedName>
        <fullName evidence="1">Uncharacterized protein</fullName>
    </submittedName>
</protein>
<accession>L0EXN5</accession>
<name>L0EXN5_LIBCB</name>
<dbReference type="eggNOG" id="ENOG5032QXM">
    <property type="taxonomic scope" value="Bacteria"/>
</dbReference>
<sequence length="140" mass="15624">MRERIISAAKSGNLENLQPLLKENGKTTDLYVGQDSRDTNPIAILKELSSDTDGLEIMAILIDVLSTSLVQINAGSADEIYIWPYFAYKSIKELTASEKVDLLRLITAGDFSDMLELGEYSFYRVGIKPDGKWEFLKVGN</sequence>
<reference evidence="1 2" key="1">
    <citation type="journal article" date="2012" name="Stand. Genomic Sci.">
        <title>Complete genome sequence of Liberibacter crescens BT-1.</title>
        <authorList>
            <person name="Leonard M.T."/>
            <person name="Fagen J.R."/>
            <person name="Davis-Richardson A.G."/>
            <person name="Davis M.J."/>
            <person name="Triplett E.W."/>
        </authorList>
    </citation>
    <scope>NUCLEOTIDE SEQUENCE [LARGE SCALE GENOMIC DNA]</scope>
    <source>
        <strain evidence="1 2">BT-1</strain>
    </source>
</reference>
<dbReference type="AlphaFoldDB" id="L0EXN5"/>
<dbReference type="Proteomes" id="UP000010799">
    <property type="component" value="Chromosome"/>
</dbReference>
<dbReference type="KEGG" id="lcc:B488_11390"/>
<keyword evidence="2" id="KW-1185">Reference proteome</keyword>
<gene>
    <name evidence="1" type="ordered locus">B488_11390</name>
</gene>
<dbReference type="PATRIC" id="fig|1215343.11.peg.1173"/>
<organism evidence="1 2">
    <name type="scientific">Liberibacter crescens (strain BT-1)</name>
    <dbReference type="NCBI Taxonomy" id="1215343"/>
    <lineage>
        <taxon>Bacteria</taxon>
        <taxon>Pseudomonadati</taxon>
        <taxon>Pseudomonadota</taxon>
        <taxon>Alphaproteobacteria</taxon>
        <taxon>Hyphomicrobiales</taxon>
        <taxon>Rhizobiaceae</taxon>
        <taxon>Liberibacter</taxon>
    </lineage>
</organism>
<dbReference type="EMBL" id="CP003789">
    <property type="protein sequence ID" value="AGA65131.1"/>
    <property type="molecule type" value="Genomic_DNA"/>
</dbReference>
<dbReference type="STRING" id="1215343.B488_11390"/>
<dbReference type="HOGENOM" id="CLU_094542_1_0_5"/>
<evidence type="ECO:0000313" key="1">
    <source>
        <dbReference type="EMBL" id="AGA65131.1"/>
    </source>
</evidence>